<comment type="caution">
    <text evidence="3">The sequence shown here is derived from an EMBL/GenBank/DDBJ whole genome shotgun (WGS) entry which is preliminary data.</text>
</comment>
<evidence type="ECO:0000313" key="3">
    <source>
        <dbReference type="EMBL" id="ODA34332.1"/>
    </source>
</evidence>
<dbReference type="SUPFAM" id="SSF51735">
    <property type="entry name" value="NAD(P)-binding Rossmann-fold domains"/>
    <property type="match status" value="1"/>
</dbReference>
<gene>
    <name evidence="3" type="ORF">A8L45_07205</name>
</gene>
<feature type="region of interest" description="Disordered" evidence="1">
    <location>
        <begin position="1"/>
        <end position="22"/>
    </location>
</feature>
<dbReference type="AlphaFoldDB" id="A0A1C3EM81"/>
<dbReference type="STRING" id="1080227.A8L45_07205"/>
<dbReference type="PANTHER" id="PTHR48079:SF6">
    <property type="entry name" value="NAD(P)-BINDING DOMAIN-CONTAINING PROTEIN-RELATED"/>
    <property type="match status" value="1"/>
</dbReference>
<dbReference type="Gene3D" id="3.40.50.720">
    <property type="entry name" value="NAD(P)-binding Rossmann-like Domain"/>
    <property type="match status" value="1"/>
</dbReference>
<dbReference type="Proteomes" id="UP000094936">
    <property type="component" value="Unassembled WGS sequence"/>
</dbReference>
<reference evidence="3 4" key="1">
    <citation type="submission" date="2016-05" db="EMBL/GenBank/DDBJ databases">
        <title>Genomic Taxonomy of the Vibrionaceae.</title>
        <authorList>
            <person name="Gomez-Gil B."/>
            <person name="Enciso-Ibarra J."/>
        </authorList>
    </citation>
    <scope>NUCLEOTIDE SEQUENCE [LARGE SCALE GENOMIC DNA]</scope>
    <source>
        <strain evidence="3 4">CAIM 1920</strain>
    </source>
</reference>
<accession>A0A1C3EM81</accession>
<dbReference type="InterPro" id="IPR036291">
    <property type="entry name" value="NAD(P)-bd_dom_sf"/>
</dbReference>
<dbReference type="Pfam" id="PF13460">
    <property type="entry name" value="NAD_binding_10"/>
    <property type="match status" value="1"/>
</dbReference>
<dbReference type="InterPro" id="IPR016040">
    <property type="entry name" value="NAD(P)-bd_dom"/>
</dbReference>
<feature type="domain" description="NAD(P)-binding" evidence="2">
    <location>
        <begin position="5"/>
        <end position="186"/>
    </location>
</feature>
<evidence type="ECO:0000313" key="4">
    <source>
        <dbReference type="Proteomes" id="UP000094936"/>
    </source>
</evidence>
<evidence type="ECO:0000256" key="1">
    <source>
        <dbReference type="SAM" id="MobiDB-lite"/>
    </source>
</evidence>
<protein>
    <recommendedName>
        <fullName evidence="2">NAD(P)-binding domain-containing protein</fullName>
    </recommendedName>
</protein>
<organism evidence="3 4">
    <name type="scientific">Veronia pacifica</name>
    <dbReference type="NCBI Taxonomy" id="1080227"/>
    <lineage>
        <taxon>Bacteria</taxon>
        <taxon>Pseudomonadati</taxon>
        <taxon>Pseudomonadota</taxon>
        <taxon>Gammaproteobacteria</taxon>
        <taxon>Vibrionales</taxon>
        <taxon>Vibrionaceae</taxon>
        <taxon>Veronia</taxon>
    </lineage>
</organism>
<dbReference type="PANTHER" id="PTHR48079">
    <property type="entry name" value="PROTEIN YEEZ"/>
    <property type="match status" value="1"/>
</dbReference>
<proteinExistence type="predicted"/>
<dbReference type="InterPro" id="IPR051783">
    <property type="entry name" value="NAD(P)-dependent_oxidoreduct"/>
</dbReference>
<keyword evidence="4" id="KW-1185">Reference proteome</keyword>
<dbReference type="EMBL" id="LYBM01000009">
    <property type="protein sequence ID" value="ODA34332.1"/>
    <property type="molecule type" value="Genomic_DNA"/>
</dbReference>
<dbReference type="GO" id="GO:0005737">
    <property type="term" value="C:cytoplasm"/>
    <property type="evidence" value="ECO:0007669"/>
    <property type="project" value="TreeGrafter"/>
</dbReference>
<sequence length="259" mass="28761">MALHLKEKGHRVTGTKRTEEGAESIRSLGIPCREFHISRPPESGQADDLFNADTVLINIPPGRKNLELQQFFQDIKSVIDRVKQSDVRQIIFISTTSVYGELTGKVTEATPSQPVTASGEVHHDIEQYIQQQLGERGVILRLAGLVGGDRHPVKYLAGRTGISQGEKPVNLIHRDDCVTAITAIIEKEIKGKVMLLCSPDHPSRADFYTWAASEMQLSPPQFERNGNDGKYIDGTSTINMLKLTLKYPSPYDMPLPENS</sequence>
<dbReference type="GO" id="GO:0004029">
    <property type="term" value="F:aldehyde dehydrogenase (NAD+) activity"/>
    <property type="evidence" value="ECO:0007669"/>
    <property type="project" value="TreeGrafter"/>
</dbReference>
<name>A0A1C3EM81_9GAMM</name>
<evidence type="ECO:0000259" key="2">
    <source>
        <dbReference type="Pfam" id="PF13460"/>
    </source>
</evidence>